<evidence type="ECO:0000256" key="5">
    <source>
        <dbReference type="ARBA" id="ARBA00022664"/>
    </source>
</evidence>
<comment type="subunit">
    <text evidence="9">Component of a pre-mRNA cleavage factor complex. Interacts directly with PCF11.</text>
</comment>
<keyword evidence="14" id="KW-1185">Reference proteome</keyword>
<feature type="binding site" evidence="9">
    <location>
        <position position="68"/>
    </location>
    <ligand>
        <name>ATP</name>
        <dbReference type="ChEBI" id="CHEBI:30616"/>
    </ligand>
</feature>
<proteinExistence type="inferred from homology"/>
<comment type="subcellular location">
    <subcellularLocation>
        <location evidence="2 9">Nucleus</location>
    </subcellularLocation>
</comment>
<dbReference type="GO" id="GO:0051731">
    <property type="term" value="F:polynucleotide 5'-hydroxyl-kinase activity"/>
    <property type="evidence" value="ECO:0007669"/>
    <property type="project" value="InterPro"/>
</dbReference>
<feature type="domain" description="Clp1 C-terminal" evidence="10">
    <location>
        <begin position="346"/>
        <end position="447"/>
    </location>
</feature>
<evidence type="ECO:0000259" key="10">
    <source>
        <dbReference type="Pfam" id="PF06807"/>
    </source>
</evidence>
<comment type="similarity">
    <text evidence="9">Belongs to the Clp1 family. Clp1 subfamily.</text>
</comment>
<dbReference type="InterPro" id="IPR038238">
    <property type="entry name" value="Clp1_C_sf"/>
</dbReference>
<evidence type="ECO:0000256" key="9">
    <source>
        <dbReference type="HAMAP-Rule" id="MF_03035"/>
    </source>
</evidence>
<keyword evidence="6 9" id="KW-0547">Nucleotide-binding</keyword>
<feature type="binding site" evidence="9">
    <location>
        <begin position="135"/>
        <end position="140"/>
    </location>
    <ligand>
        <name>ATP</name>
        <dbReference type="ChEBI" id="CHEBI:30616"/>
    </ligand>
</feature>
<reference evidence="13 14" key="1">
    <citation type="journal article" date="2018" name="Mol. Ecol.">
        <title>The obligate alkalophilic soda-lake fungus Sodiomyces alkalinus has shifted to a protein diet.</title>
        <authorList>
            <person name="Grum-Grzhimaylo A.A."/>
            <person name="Falkoski D.L."/>
            <person name="van den Heuvel J."/>
            <person name="Valero-Jimenez C.A."/>
            <person name="Min B."/>
            <person name="Choi I.G."/>
            <person name="Lipzen A."/>
            <person name="Daum C.G."/>
            <person name="Aanen D.K."/>
            <person name="Tsang A."/>
            <person name="Henrissat B."/>
            <person name="Bilanenko E.N."/>
            <person name="de Vries R.P."/>
            <person name="van Kan J.A.L."/>
            <person name="Grigoriev I.V."/>
            <person name="Debets A.J.M."/>
        </authorList>
    </citation>
    <scope>NUCLEOTIDE SEQUENCE [LARGE SCALE GENOMIC DNA]</scope>
    <source>
        <strain evidence="13 14">F11</strain>
    </source>
</reference>
<comment type="function">
    <text evidence="9">Required for endonucleolytic cleavage during polyadenylation-dependent pre-mRNA 3'-end formation.</text>
</comment>
<dbReference type="Gene3D" id="2.40.30.330">
    <property type="entry name" value="Pre-mRNA cleavage complex subunit Clp1, C-terminal domain"/>
    <property type="match status" value="1"/>
</dbReference>
<dbReference type="HAMAP" id="MF_03035">
    <property type="entry name" value="Clp1"/>
    <property type="match status" value="1"/>
</dbReference>
<evidence type="ECO:0000256" key="4">
    <source>
        <dbReference type="ARBA" id="ARBA00019824"/>
    </source>
</evidence>
<evidence type="ECO:0000259" key="12">
    <source>
        <dbReference type="Pfam" id="PF16575"/>
    </source>
</evidence>
<dbReference type="InterPro" id="IPR045116">
    <property type="entry name" value="Clp1/Grc3"/>
</dbReference>
<dbReference type="PANTHER" id="PTHR12755:SF6">
    <property type="entry name" value="POLYRIBONUCLEOTIDE 5'-HYDROXYL-KINASE CLP1"/>
    <property type="match status" value="1"/>
</dbReference>
<dbReference type="GO" id="GO:0031124">
    <property type="term" value="P:mRNA 3'-end processing"/>
    <property type="evidence" value="ECO:0007669"/>
    <property type="project" value="UniProtKB-UniRule"/>
</dbReference>
<dbReference type="Pfam" id="PF06807">
    <property type="entry name" value="Clp1"/>
    <property type="match status" value="1"/>
</dbReference>
<dbReference type="PANTHER" id="PTHR12755">
    <property type="entry name" value="CLEAVAGE/POLYADENYLATION FACTOR IA SUBUNIT CLP1P"/>
    <property type="match status" value="1"/>
</dbReference>
<dbReference type="Pfam" id="PF16573">
    <property type="entry name" value="CLP1_N"/>
    <property type="match status" value="1"/>
</dbReference>
<evidence type="ECO:0000256" key="2">
    <source>
        <dbReference type="ARBA" id="ARBA00004123"/>
    </source>
</evidence>
<dbReference type="GO" id="GO:0005524">
    <property type="term" value="F:ATP binding"/>
    <property type="evidence" value="ECO:0007669"/>
    <property type="project" value="UniProtKB-UniRule"/>
</dbReference>
<dbReference type="Gene3D" id="3.40.50.300">
    <property type="entry name" value="P-loop containing nucleotide triphosphate hydrolases"/>
    <property type="match status" value="1"/>
</dbReference>
<keyword evidence="5 9" id="KW-0507">mRNA processing</keyword>
<evidence type="ECO:0000313" key="14">
    <source>
        <dbReference type="Proteomes" id="UP000272025"/>
    </source>
</evidence>
<dbReference type="OrthoDB" id="258143at2759"/>
<dbReference type="InterPro" id="IPR028606">
    <property type="entry name" value="Clp1"/>
</dbReference>
<organism evidence="13 14">
    <name type="scientific">Sodiomyces alkalinus (strain CBS 110278 / VKM F-3762 / F11)</name>
    <name type="common">Alkaliphilic filamentous fungus</name>
    <dbReference type="NCBI Taxonomy" id="1314773"/>
    <lineage>
        <taxon>Eukaryota</taxon>
        <taxon>Fungi</taxon>
        <taxon>Dikarya</taxon>
        <taxon>Ascomycota</taxon>
        <taxon>Pezizomycotina</taxon>
        <taxon>Sordariomycetes</taxon>
        <taxon>Hypocreomycetidae</taxon>
        <taxon>Glomerellales</taxon>
        <taxon>Plectosphaerellaceae</taxon>
        <taxon>Sodiomyces</taxon>
    </lineage>
</organism>
<dbReference type="SUPFAM" id="SSF52540">
    <property type="entry name" value="P-loop containing nucleoside triphosphate hydrolases"/>
    <property type="match status" value="1"/>
</dbReference>
<evidence type="ECO:0000256" key="3">
    <source>
        <dbReference type="ARBA" id="ARBA00018706"/>
    </source>
</evidence>
<dbReference type="Pfam" id="PF16575">
    <property type="entry name" value="CLP1_P"/>
    <property type="match status" value="1"/>
</dbReference>
<feature type="domain" description="Clp1 N-terminal" evidence="11">
    <location>
        <begin position="23"/>
        <end position="118"/>
    </location>
</feature>
<dbReference type="Proteomes" id="UP000272025">
    <property type="component" value="Unassembled WGS sequence"/>
</dbReference>
<gene>
    <name evidence="9" type="primary">CLP1</name>
    <name evidence="13" type="ORF">SODALDRAFT_318925</name>
</gene>
<dbReference type="Gene3D" id="2.60.120.1030">
    <property type="entry name" value="Clp1, DNA binding domain"/>
    <property type="match status" value="1"/>
</dbReference>
<keyword evidence="7 9" id="KW-0067">ATP-binding</keyword>
<feature type="domain" description="Clp1 P-loop" evidence="12">
    <location>
        <begin position="132"/>
        <end position="339"/>
    </location>
</feature>
<evidence type="ECO:0000256" key="8">
    <source>
        <dbReference type="ARBA" id="ARBA00023242"/>
    </source>
</evidence>
<evidence type="ECO:0000313" key="13">
    <source>
        <dbReference type="EMBL" id="ROT42185.1"/>
    </source>
</evidence>
<dbReference type="EMBL" id="ML119051">
    <property type="protein sequence ID" value="ROT42185.1"/>
    <property type="molecule type" value="Genomic_DNA"/>
</dbReference>
<evidence type="ECO:0000256" key="1">
    <source>
        <dbReference type="ARBA" id="ARBA00003798"/>
    </source>
</evidence>
<keyword evidence="8 9" id="KW-0539">Nucleus</keyword>
<sequence>MSIPGLGRETQPAAPISTNRTLTLNPFWEWRFEVGFNSEIKVKLISGTAEKDGTELASQQAYRFSGVKSKILTLQGCKIQVDGIPHDEFVAEVYQPTDSPMNSYLNLHFKLTAMRETAAAGGTDGPRVLICGSHNTGKTSVARTLASYATRVGFQPLVVNADPKEGMLALPGTLSASVLASVLDIEAVDGWGTTPTSGPNQVPVKLPLVFFYGRASPTEAPDQYRELVTRLAGTATSRFSHDSSVRSSGIIVDTPAVDEKSRAETDLLVHIAEEFSVNIVIVLGSSRLTAELSKRLSHEETGPGEKTHVILLDKSDGVAERDEAFREQTCEALIKEYFFGSVGRTLSPATQQVDFDSLTIYRLGDSSIYGTRDDGIMVAEPSPLMTHSTLAIAHASTKDSPETIRTANLMGFVYVADVDKERRKMKILAPVAGRLGDRPFLWGSWPEPFVNLLG</sequence>
<dbReference type="GO" id="GO:0005849">
    <property type="term" value="C:mRNA cleavage factor complex"/>
    <property type="evidence" value="ECO:0007669"/>
    <property type="project" value="UniProtKB-UniRule"/>
</dbReference>
<protein>
    <recommendedName>
        <fullName evidence="4">Polynucleotide 5'-hydroxyl-kinase GRC3</fullName>
    </recommendedName>
    <alternativeName>
        <fullName evidence="3">Polynucleotide 5'-hydroxyl-kinase grc3</fullName>
    </alternativeName>
</protein>
<evidence type="ECO:0000259" key="11">
    <source>
        <dbReference type="Pfam" id="PF16573"/>
    </source>
</evidence>
<comment type="function">
    <text evidence="1">Polynucleotide 5'-kinase involved in rRNA processing.</text>
</comment>
<feature type="binding site" evidence="9">
    <location>
        <position position="29"/>
    </location>
    <ligand>
        <name>ATP</name>
        <dbReference type="ChEBI" id="CHEBI:30616"/>
    </ligand>
</feature>
<dbReference type="InterPro" id="IPR038239">
    <property type="entry name" value="Clp1_N_sf"/>
</dbReference>
<dbReference type="GO" id="GO:0006388">
    <property type="term" value="P:tRNA splicing, via endonucleolytic cleavage and ligation"/>
    <property type="evidence" value="ECO:0007669"/>
    <property type="project" value="TreeGrafter"/>
</dbReference>
<evidence type="ECO:0000256" key="7">
    <source>
        <dbReference type="ARBA" id="ARBA00022840"/>
    </source>
</evidence>
<accession>A0A3N2Q6D9</accession>
<evidence type="ECO:0000256" key="6">
    <source>
        <dbReference type="ARBA" id="ARBA00022741"/>
    </source>
</evidence>
<dbReference type="InterPro" id="IPR032324">
    <property type="entry name" value="Clp1_N"/>
</dbReference>
<name>A0A3N2Q6D9_SODAK</name>
<dbReference type="InterPro" id="IPR032319">
    <property type="entry name" value="CLP1_P"/>
</dbReference>
<dbReference type="InterPro" id="IPR010655">
    <property type="entry name" value="Clp1_C"/>
</dbReference>
<dbReference type="AlphaFoldDB" id="A0A3N2Q6D9"/>
<dbReference type="InterPro" id="IPR027417">
    <property type="entry name" value="P-loop_NTPase"/>
</dbReference>
<dbReference type="STRING" id="1314773.A0A3N2Q6D9"/>